<dbReference type="RefSeq" id="WP_199567065.1">
    <property type="nucleotide sequence ID" value="NZ_JAENBP010000001.1"/>
</dbReference>
<accession>A0A934P8I1</accession>
<protein>
    <recommendedName>
        <fullName evidence="1">UPF0342 protein JHK64_00630</fullName>
    </recommendedName>
</protein>
<dbReference type="NCBIfam" id="NF010209">
    <property type="entry name" value="PRK13676.1-1"/>
    <property type="match status" value="1"/>
</dbReference>
<organism evidence="2 3">
    <name type="scientific">Streptococcus zalophi</name>
    <dbReference type="NCBI Taxonomy" id="640031"/>
    <lineage>
        <taxon>Bacteria</taxon>
        <taxon>Bacillati</taxon>
        <taxon>Bacillota</taxon>
        <taxon>Bacilli</taxon>
        <taxon>Lactobacillales</taxon>
        <taxon>Streptococcaceae</taxon>
        <taxon>Streptococcus</taxon>
    </lineage>
</organism>
<evidence type="ECO:0000256" key="1">
    <source>
        <dbReference type="HAMAP-Rule" id="MF_01526"/>
    </source>
</evidence>
<keyword evidence="3" id="KW-1185">Reference proteome</keyword>
<dbReference type="InterPro" id="IPR010368">
    <property type="entry name" value="Com_YlbF"/>
</dbReference>
<dbReference type="EMBL" id="JAENBP010000001">
    <property type="protein sequence ID" value="MBJ8349134.1"/>
    <property type="molecule type" value="Genomic_DNA"/>
</dbReference>
<dbReference type="AlphaFoldDB" id="A0A934P8I1"/>
<dbReference type="Pfam" id="PF06133">
    <property type="entry name" value="Com_YlbF"/>
    <property type="match status" value="1"/>
</dbReference>
<dbReference type="InterPro" id="IPR023378">
    <property type="entry name" value="YheA/YmcA-like_dom_sf"/>
</dbReference>
<proteinExistence type="inferred from homology"/>
<evidence type="ECO:0000313" key="3">
    <source>
        <dbReference type="Proteomes" id="UP000644875"/>
    </source>
</evidence>
<comment type="similarity">
    <text evidence="1">Belongs to the UPF0342 family.</text>
</comment>
<comment type="caution">
    <text evidence="2">The sequence shown here is derived from an EMBL/GenBank/DDBJ whole genome shotgun (WGS) entry which is preliminary data.</text>
</comment>
<sequence>MSVNIYDLANSLERGIRDLEEYKAVVAAKKEVDANEDAKALWQEFLEAQQKIQAMMTTGQMPGQEEQKTLQELGERIEKNELLKHFFDNQQRLSVYIQDIEKIIFKPLQELAE</sequence>
<reference evidence="2 3" key="1">
    <citation type="journal article" date="2021" name="Int. J. Syst. Evol. Microbiol.">
        <title>Streptococcus vicugnae sp. nov., isolated from faeces of alpacas (Vicugna pacos) and cattle (Bos taurus), Streptococcus zalophi sp. nov., and Streptococcus pacificus sp. nov., isolated from respiratory tract of California sea lions (Zalophus californianus).</title>
        <authorList>
            <person name="Volokhov D.V."/>
            <person name="Zagorodnyaya T.A."/>
            <person name="Shen Z."/>
            <person name="Blom J."/>
            <person name="Furtak V.A."/>
            <person name="Eisenberg T."/>
            <person name="Fan P."/>
            <person name="Jeong K.C."/>
            <person name="Gao Y."/>
            <person name="Zhang S."/>
            <person name="Amselle M."/>
        </authorList>
    </citation>
    <scope>NUCLEOTIDE SEQUENCE [LARGE SCALE GENOMIC DNA]</scope>
    <source>
        <strain evidence="3">CSL7508-lung</strain>
    </source>
</reference>
<gene>
    <name evidence="2" type="ORF">JHK64_00630</name>
</gene>
<dbReference type="Gene3D" id="1.20.1500.10">
    <property type="entry name" value="YheA/YmcA-like"/>
    <property type="match status" value="1"/>
</dbReference>
<dbReference type="Proteomes" id="UP000644875">
    <property type="component" value="Unassembled WGS sequence"/>
</dbReference>
<dbReference type="SUPFAM" id="SSF158622">
    <property type="entry name" value="YheA/YmcA-like"/>
    <property type="match status" value="1"/>
</dbReference>
<dbReference type="HAMAP" id="MF_01526">
    <property type="entry name" value="UPF0342"/>
    <property type="match status" value="1"/>
</dbReference>
<evidence type="ECO:0000313" key="2">
    <source>
        <dbReference type="EMBL" id="MBJ8349134.1"/>
    </source>
</evidence>
<name>A0A934P8I1_9STRE</name>